<dbReference type="InterPro" id="IPR005311">
    <property type="entry name" value="PBP_dimer"/>
</dbReference>
<evidence type="ECO:0000313" key="17">
    <source>
        <dbReference type="Proteomes" id="UP000230821"/>
    </source>
</evidence>
<dbReference type="GO" id="GO:0071972">
    <property type="term" value="F:peptidoglycan L,D-transpeptidase activity"/>
    <property type="evidence" value="ECO:0007669"/>
    <property type="project" value="TreeGrafter"/>
</dbReference>
<dbReference type="GO" id="GO:0071555">
    <property type="term" value="P:cell wall organization"/>
    <property type="evidence" value="ECO:0007669"/>
    <property type="project" value="UniProtKB-KW"/>
</dbReference>
<keyword evidence="8" id="KW-0133">Cell shape</keyword>
<dbReference type="Gene3D" id="3.40.710.10">
    <property type="entry name" value="DD-peptidase/beta-lactamase superfamily"/>
    <property type="match status" value="1"/>
</dbReference>
<evidence type="ECO:0000256" key="6">
    <source>
        <dbReference type="ARBA" id="ARBA00022692"/>
    </source>
</evidence>
<dbReference type="InterPro" id="IPR050515">
    <property type="entry name" value="Beta-lactam/transpept"/>
</dbReference>
<dbReference type="InterPro" id="IPR001460">
    <property type="entry name" value="PCN-bd_Tpept"/>
</dbReference>
<feature type="domain" description="Penicillin-binding protein dimerisation" evidence="15">
    <location>
        <begin position="66"/>
        <end position="237"/>
    </location>
</feature>
<keyword evidence="9" id="KW-0573">Peptidoglycan synthesis</keyword>
<comment type="caution">
    <text evidence="16">The sequence shown here is derived from an EMBL/GenBank/DDBJ whole genome shotgun (WGS) entry which is preliminary data.</text>
</comment>
<dbReference type="GO" id="GO:0008360">
    <property type="term" value="P:regulation of cell shape"/>
    <property type="evidence" value="ECO:0007669"/>
    <property type="project" value="UniProtKB-KW"/>
</dbReference>
<evidence type="ECO:0000256" key="5">
    <source>
        <dbReference type="ARBA" id="ARBA00022670"/>
    </source>
</evidence>
<evidence type="ECO:0000259" key="14">
    <source>
        <dbReference type="Pfam" id="PF00905"/>
    </source>
</evidence>
<organism evidence="16 17">
    <name type="scientific">candidate division KSB3 bacterium</name>
    <dbReference type="NCBI Taxonomy" id="2044937"/>
    <lineage>
        <taxon>Bacteria</taxon>
        <taxon>candidate division KSB3</taxon>
    </lineage>
</organism>
<gene>
    <name evidence="16" type="primary">mrdA</name>
    <name evidence="16" type="ORF">CSA56_05455</name>
</gene>
<dbReference type="Pfam" id="PF03717">
    <property type="entry name" value="PBP_dimer"/>
    <property type="match status" value="1"/>
</dbReference>
<feature type="domain" description="Penicillin-binding protein transpeptidase" evidence="14">
    <location>
        <begin position="269"/>
        <end position="603"/>
    </location>
</feature>
<dbReference type="SUPFAM" id="SSF56519">
    <property type="entry name" value="Penicillin binding protein dimerisation domain"/>
    <property type="match status" value="1"/>
</dbReference>
<evidence type="ECO:0000259" key="15">
    <source>
        <dbReference type="Pfam" id="PF03717"/>
    </source>
</evidence>
<sequence length="622" mass="69289">MRSIFDDDMTDTHYTKVVTKFRLNLYTAVVLLLFGILFGRLWYLQVIQGNQYLKKSEENRIRLLRVKAPRGIISDTDGFALVRNRASFNVFLIREDVQDLAITAERLASLLPMAPEDIIEKVKKSRRPKFEPTLIFRDVNLKTVAYLEEHKIELPGVLVEVEPLRYSIYDSGVCHVVGYLGEINENQLKNKEAYPHARQGDLVGKSGIEKTLNLFLSGTPGGKQIEVNAHGRELGTISQKTPTPGHNVTLTINLHLQLIAEEALGEKSGAVVAIDPQNGQILAMVSRPGFNPNLFAGGISSTDWKNLVSNTKKPLRNKTIQNHYAPGSTFKPMLGAAFLQNRIISDRSTLHCAGHVRLANTLKRCWKSGGHGYVNLKQALEQSCNVFYYRAGLELGIDELARYAKSFGFGAKTGIELPNEEPGVIPTREWKREKIGDRWYPSETMDAAIGQGFVTVTPLQLAMMTAAIANGGTLYKPLLVKKISKANGEIVKEYEPTIIRKIPIDERNLRIVREGMWMVVNGNRGTARGSKLENLEFAGKTGTAQVVRLQQGEQEDLPEKLRDHGWFISFAPADTPQIALAILVEHGMGGSKSAAPVAKYIYERLYTPQDFLVQQTTAPPET</sequence>
<dbReference type="PANTHER" id="PTHR30627">
    <property type="entry name" value="PEPTIDOGLYCAN D,D-TRANSPEPTIDASE"/>
    <property type="match status" value="1"/>
</dbReference>
<evidence type="ECO:0000256" key="11">
    <source>
        <dbReference type="ARBA" id="ARBA00023136"/>
    </source>
</evidence>
<evidence type="ECO:0000256" key="13">
    <source>
        <dbReference type="SAM" id="Phobius"/>
    </source>
</evidence>
<dbReference type="FunFam" id="3.40.710.10:FF:000024">
    <property type="entry name" value="Penicillin-binding protein 2"/>
    <property type="match status" value="1"/>
</dbReference>
<dbReference type="GO" id="GO:0009252">
    <property type="term" value="P:peptidoglycan biosynthetic process"/>
    <property type="evidence" value="ECO:0007669"/>
    <property type="project" value="UniProtKB-KW"/>
</dbReference>
<dbReference type="NCBIfam" id="TIGR03423">
    <property type="entry name" value="pbp2_mrdA"/>
    <property type="match status" value="1"/>
</dbReference>
<dbReference type="InterPro" id="IPR017790">
    <property type="entry name" value="Penicillin-binding_protein_2"/>
</dbReference>
<dbReference type="GO" id="GO:0005886">
    <property type="term" value="C:plasma membrane"/>
    <property type="evidence" value="ECO:0007669"/>
    <property type="project" value="UniProtKB-SubCell"/>
</dbReference>
<evidence type="ECO:0000256" key="8">
    <source>
        <dbReference type="ARBA" id="ARBA00022960"/>
    </source>
</evidence>
<keyword evidence="4" id="KW-0997">Cell inner membrane</keyword>
<dbReference type="PANTHER" id="PTHR30627:SF2">
    <property type="entry name" value="PEPTIDOGLYCAN D,D-TRANSPEPTIDASE MRDA"/>
    <property type="match status" value="1"/>
</dbReference>
<keyword evidence="6 13" id="KW-0812">Transmembrane</keyword>
<name>A0A2G6KHI5_9BACT</name>
<proteinExistence type="predicted"/>
<evidence type="ECO:0000256" key="4">
    <source>
        <dbReference type="ARBA" id="ARBA00022519"/>
    </source>
</evidence>
<evidence type="ECO:0000313" key="16">
    <source>
        <dbReference type="EMBL" id="PIE35114.1"/>
    </source>
</evidence>
<protein>
    <submittedName>
        <fullName evidence="16">Penicillin-binding protein 2</fullName>
    </submittedName>
</protein>
<keyword evidence="3" id="KW-1003">Cell membrane</keyword>
<dbReference type="AlphaFoldDB" id="A0A2G6KHI5"/>
<keyword evidence="10 13" id="KW-1133">Transmembrane helix</keyword>
<accession>A0A2G6KHI5</accession>
<dbReference type="EMBL" id="PDSK01000062">
    <property type="protein sequence ID" value="PIE35114.1"/>
    <property type="molecule type" value="Genomic_DNA"/>
</dbReference>
<reference evidence="16 17" key="1">
    <citation type="submission" date="2017-10" db="EMBL/GenBank/DDBJ databases">
        <title>Novel microbial diversity and functional potential in the marine mammal oral microbiome.</title>
        <authorList>
            <person name="Dudek N.K."/>
            <person name="Sun C.L."/>
            <person name="Burstein D."/>
            <person name="Kantor R.S."/>
            <person name="Aliaga Goltsman D.S."/>
            <person name="Bik E.M."/>
            <person name="Thomas B.C."/>
            <person name="Banfield J.F."/>
            <person name="Relman D.A."/>
        </authorList>
    </citation>
    <scope>NUCLEOTIDE SEQUENCE [LARGE SCALE GENOMIC DNA]</scope>
    <source>
        <strain evidence="16">DOLJORAL78_47_16</strain>
    </source>
</reference>
<dbReference type="GO" id="GO:0009002">
    <property type="term" value="F:serine-type D-Ala-D-Ala carboxypeptidase activity"/>
    <property type="evidence" value="ECO:0007669"/>
    <property type="project" value="InterPro"/>
</dbReference>
<dbReference type="GO" id="GO:0008658">
    <property type="term" value="F:penicillin binding"/>
    <property type="evidence" value="ECO:0007669"/>
    <property type="project" value="InterPro"/>
</dbReference>
<comment type="subcellular location">
    <subcellularLocation>
        <location evidence="2">Cell membrane</location>
    </subcellularLocation>
    <subcellularLocation>
        <location evidence="1">Membrane</location>
        <topology evidence="1">Single-pass membrane protein</topology>
    </subcellularLocation>
</comment>
<evidence type="ECO:0000256" key="12">
    <source>
        <dbReference type="ARBA" id="ARBA00023316"/>
    </source>
</evidence>
<evidence type="ECO:0000256" key="10">
    <source>
        <dbReference type="ARBA" id="ARBA00022989"/>
    </source>
</evidence>
<evidence type="ECO:0000256" key="1">
    <source>
        <dbReference type="ARBA" id="ARBA00004167"/>
    </source>
</evidence>
<evidence type="ECO:0000256" key="9">
    <source>
        <dbReference type="ARBA" id="ARBA00022984"/>
    </source>
</evidence>
<dbReference type="Gene3D" id="3.30.1390.30">
    <property type="entry name" value="Penicillin-binding protein 2a, domain 3"/>
    <property type="match status" value="1"/>
</dbReference>
<keyword evidence="5" id="KW-0645">Protease</keyword>
<evidence type="ECO:0000256" key="7">
    <source>
        <dbReference type="ARBA" id="ARBA00022801"/>
    </source>
</evidence>
<dbReference type="InterPro" id="IPR012338">
    <property type="entry name" value="Beta-lactam/transpept-like"/>
</dbReference>
<dbReference type="Gene3D" id="3.90.1310.10">
    <property type="entry name" value="Penicillin-binding protein 2a (Domain 2)"/>
    <property type="match status" value="1"/>
</dbReference>
<dbReference type="SUPFAM" id="SSF56601">
    <property type="entry name" value="beta-lactamase/transpeptidase-like"/>
    <property type="match status" value="1"/>
</dbReference>
<keyword evidence="12" id="KW-0961">Cell wall biogenesis/degradation</keyword>
<keyword evidence="7" id="KW-0378">Hydrolase</keyword>
<dbReference type="Proteomes" id="UP000230821">
    <property type="component" value="Unassembled WGS sequence"/>
</dbReference>
<dbReference type="Pfam" id="PF00905">
    <property type="entry name" value="Transpeptidase"/>
    <property type="match status" value="1"/>
</dbReference>
<evidence type="ECO:0000256" key="2">
    <source>
        <dbReference type="ARBA" id="ARBA00004236"/>
    </source>
</evidence>
<feature type="transmembrane region" description="Helical" evidence="13">
    <location>
        <begin position="21"/>
        <end position="43"/>
    </location>
</feature>
<evidence type="ECO:0000256" key="3">
    <source>
        <dbReference type="ARBA" id="ARBA00022475"/>
    </source>
</evidence>
<dbReference type="InterPro" id="IPR036138">
    <property type="entry name" value="PBP_dimer_sf"/>
</dbReference>
<dbReference type="GO" id="GO:0006508">
    <property type="term" value="P:proteolysis"/>
    <property type="evidence" value="ECO:0007669"/>
    <property type="project" value="UniProtKB-KW"/>
</dbReference>
<keyword evidence="11 13" id="KW-0472">Membrane</keyword>